<keyword evidence="7" id="KW-0539">Nucleus</keyword>
<evidence type="ECO:0000256" key="5">
    <source>
        <dbReference type="ARBA" id="ARBA00023117"/>
    </source>
</evidence>
<dbReference type="GO" id="GO:0006368">
    <property type="term" value="P:transcription elongation by RNA polymerase II"/>
    <property type="evidence" value="ECO:0007669"/>
    <property type="project" value="TreeGrafter"/>
</dbReference>
<dbReference type="SMART" id="SM00248">
    <property type="entry name" value="ANK"/>
    <property type="match status" value="2"/>
</dbReference>
<dbReference type="PANTHER" id="PTHR16062:SF19">
    <property type="entry name" value="PROTEIN POLYBROMO-1"/>
    <property type="match status" value="1"/>
</dbReference>
<feature type="compositionally biased region" description="Polar residues" evidence="9">
    <location>
        <begin position="1"/>
        <end position="16"/>
    </location>
</feature>
<dbReference type="InterPro" id="IPR043151">
    <property type="entry name" value="BAH_sf"/>
</dbReference>
<feature type="region of interest" description="Disordered" evidence="9">
    <location>
        <begin position="1"/>
        <end position="33"/>
    </location>
</feature>
<evidence type="ECO:0000259" key="11">
    <source>
        <dbReference type="PROSITE" id="PS51038"/>
    </source>
</evidence>
<evidence type="ECO:0000256" key="7">
    <source>
        <dbReference type="ARBA" id="ARBA00023242"/>
    </source>
</evidence>
<feature type="region of interest" description="Disordered" evidence="9">
    <location>
        <begin position="405"/>
        <end position="439"/>
    </location>
</feature>
<dbReference type="GO" id="GO:0006338">
    <property type="term" value="P:chromatin remodeling"/>
    <property type="evidence" value="ECO:0007669"/>
    <property type="project" value="InterPro"/>
</dbReference>
<feature type="compositionally biased region" description="Low complexity" evidence="9">
    <location>
        <begin position="272"/>
        <end position="286"/>
    </location>
</feature>
<evidence type="ECO:0000313" key="12">
    <source>
        <dbReference type="EMBL" id="OMJ25837.1"/>
    </source>
</evidence>
<dbReference type="InterPro" id="IPR036427">
    <property type="entry name" value="Bromodomain-like_sf"/>
</dbReference>
<dbReference type="InterPro" id="IPR018359">
    <property type="entry name" value="Bromodomain_CS"/>
</dbReference>
<gene>
    <name evidence="12" type="ORF">AYI69_g4162</name>
</gene>
<keyword evidence="2" id="KW-0677">Repeat</keyword>
<feature type="compositionally biased region" description="Polar residues" evidence="9">
    <location>
        <begin position="556"/>
        <end position="566"/>
    </location>
</feature>
<evidence type="ECO:0000256" key="1">
    <source>
        <dbReference type="ARBA" id="ARBA00004123"/>
    </source>
</evidence>
<dbReference type="InterPro" id="IPR001487">
    <property type="entry name" value="Bromodomain"/>
</dbReference>
<keyword evidence="4" id="KW-0805">Transcription regulation</keyword>
<feature type="compositionally biased region" description="Basic and acidic residues" evidence="9">
    <location>
        <begin position="58"/>
        <end position="71"/>
    </location>
</feature>
<feature type="domain" description="BAH" evidence="11">
    <location>
        <begin position="808"/>
        <end position="927"/>
    </location>
</feature>
<dbReference type="Proteomes" id="UP000187429">
    <property type="component" value="Unassembled WGS sequence"/>
</dbReference>
<feature type="compositionally biased region" description="Polar residues" evidence="9">
    <location>
        <begin position="325"/>
        <end position="347"/>
    </location>
</feature>
<feature type="region of interest" description="Disordered" evidence="9">
    <location>
        <begin position="1468"/>
        <end position="1490"/>
    </location>
</feature>
<feature type="compositionally biased region" description="Polar residues" evidence="9">
    <location>
        <begin position="616"/>
        <end position="628"/>
    </location>
</feature>
<dbReference type="Gene3D" id="1.25.40.20">
    <property type="entry name" value="Ankyrin repeat-containing domain"/>
    <property type="match status" value="1"/>
</dbReference>
<comment type="caution">
    <text evidence="12">The sequence shown here is derived from an EMBL/GenBank/DDBJ whole genome shotgun (WGS) entry which is preliminary data.</text>
</comment>
<dbReference type="SUPFAM" id="SSF48403">
    <property type="entry name" value="Ankyrin repeat"/>
    <property type="match status" value="1"/>
</dbReference>
<name>A0A1R1YFZ5_9FUNG</name>
<feature type="compositionally biased region" description="Low complexity" evidence="9">
    <location>
        <begin position="303"/>
        <end position="324"/>
    </location>
</feature>
<dbReference type="InterPro" id="IPR037382">
    <property type="entry name" value="Rsc/polybromo"/>
</dbReference>
<feature type="compositionally biased region" description="Polar residues" evidence="9">
    <location>
        <begin position="287"/>
        <end position="302"/>
    </location>
</feature>
<evidence type="ECO:0000256" key="4">
    <source>
        <dbReference type="ARBA" id="ARBA00023015"/>
    </source>
</evidence>
<dbReference type="SMART" id="SM00297">
    <property type="entry name" value="BROMO"/>
    <property type="match status" value="1"/>
</dbReference>
<organism evidence="12 13">
    <name type="scientific">Smittium culicis</name>
    <dbReference type="NCBI Taxonomy" id="133412"/>
    <lineage>
        <taxon>Eukaryota</taxon>
        <taxon>Fungi</taxon>
        <taxon>Fungi incertae sedis</taxon>
        <taxon>Zoopagomycota</taxon>
        <taxon>Kickxellomycotina</taxon>
        <taxon>Harpellomycetes</taxon>
        <taxon>Harpellales</taxon>
        <taxon>Legeriomycetaceae</taxon>
        <taxon>Smittium</taxon>
    </lineage>
</organism>
<feature type="compositionally biased region" description="Polar residues" evidence="9">
    <location>
        <begin position="1037"/>
        <end position="1092"/>
    </location>
</feature>
<feature type="compositionally biased region" description="Low complexity" evidence="9">
    <location>
        <begin position="1005"/>
        <end position="1026"/>
    </location>
</feature>
<evidence type="ECO:0000256" key="2">
    <source>
        <dbReference type="ARBA" id="ARBA00022737"/>
    </source>
</evidence>
<reference evidence="13" key="1">
    <citation type="submission" date="2017-01" db="EMBL/GenBank/DDBJ databases">
        <authorList>
            <person name="Wang Y."/>
            <person name="White M."/>
            <person name="Kvist S."/>
            <person name="Moncalvo J.-M."/>
        </authorList>
    </citation>
    <scope>NUCLEOTIDE SEQUENCE [LARGE SCALE GENOMIC DNA]</scope>
    <source>
        <strain evidence="13">ID-206-W2</strain>
    </source>
</reference>
<dbReference type="PRINTS" id="PR00503">
    <property type="entry name" value="BROMODOMAIN"/>
</dbReference>
<proteinExistence type="predicted"/>
<feature type="compositionally biased region" description="Low complexity" evidence="9">
    <location>
        <begin position="573"/>
        <end position="593"/>
    </location>
</feature>
<dbReference type="PROSITE" id="PS51038">
    <property type="entry name" value="BAH"/>
    <property type="match status" value="1"/>
</dbReference>
<dbReference type="InterPro" id="IPR001025">
    <property type="entry name" value="BAH_dom"/>
</dbReference>
<dbReference type="Gene3D" id="1.20.920.10">
    <property type="entry name" value="Bromodomain-like"/>
    <property type="match status" value="1"/>
</dbReference>
<evidence type="ECO:0000259" key="10">
    <source>
        <dbReference type="PROSITE" id="PS50014"/>
    </source>
</evidence>
<feature type="region of interest" description="Disordered" evidence="9">
    <location>
        <begin position="998"/>
        <end position="1092"/>
    </location>
</feature>
<keyword evidence="6" id="KW-0804">Transcription</keyword>
<evidence type="ECO:0000256" key="8">
    <source>
        <dbReference type="PROSITE-ProRule" id="PRU00035"/>
    </source>
</evidence>
<dbReference type="SUPFAM" id="SSF47370">
    <property type="entry name" value="Bromodomain"/>
    <property type="match status" value="1"/>
</dbReference>
<keyword evidence="5 8" id="KW-0103">Bromodomain</keyword>
<dbReference type="PROSITE" id="PS00633">
    <property type="entry name" value="BROMODOMAIN_1"/>
    <property type="match status" value="1"/>
</dbReference>
<evidence type="ECO:0000256" key="3">
    <source>
        <dbReference type="ARBA" id="ARBA00022853"/>
    </source>
</evidence>
<feature type="compositionally biased region" description="Low complexity" evidence="9">
    <location>
        <begin position="178"/>
        <end position="190"/>
    </location>
</feature>
<feature type="compositionally biased region" description="Polar residues" evidence="9">
    <location>
        <begin position="1468"/>
        <end position="1487"/>
    </location>
</feature>
<evidence type="ECO:0000256" key="6">
    <source>
        <dbReference type="ARBA" id="ARBA00023163"/>
    </source>
</evidence>
<comment type="subcellular location">
    <subcellularLocation>
        <location evidence="1">Nucleus</location>
    </subcellularLocation>
</comment>
<dbReference type="InterPro" id="IPR002110">
    <property type="entry name" value="Ankyrin_rpt"/>
</dbReference>
<feature type="compositionally biased region" description="Low complexity" evidence="9">
    <location>
        <begin position="424"/>
        <end position="439"/>
    </location>
</feature>
<dbReference type="Pfam" id="PF00439">
    <property type="entry name" value="Bromodomain"/>
    <property type="match status" value="1"/>
</dbReference>
<feature type="region of interest" description="Disordered" evidence="9">
    <location>
        <begin position="47"/>
        <end position="78"/>
    </location>
</feature>
<dbReference type="PANTHER" id="PTHR16062">
    <property type="entry name" value="SWI/SNF-RELATED"/>
    <property type="match status" value="1"/>
</dbReference>
<feature type="compositionally biased region" description="Low complexity" evidence="9">
    <location>
        <begin position="206"/>
        <end position="235"/>
    </location>
</feature>
<feature type="region of interest" description="Disordered" evidence="9">
    <location>
        <begin position="178"/>
        <end position="235"/>
    </location>
</feature>
<dbReference type="PROSITE" id="PS50014">
    <property type="entry name" value="BROMODOMAIN_2"/>
    <property type="match status" value="1"/>
</dbReference>
<dbReference type="GO" id="GO:0003682">
    <property type="term" value="F:chromatin binding"/>
    <property type="evidence" value="ECO:0007669"/>
    <property type="project" value="InterPro"/>
</dbReference>
<feature type="region of interest" description="Disordered" evidence="9">
    <location>
        <begin position="266"/>
        <end position="347"/>
    </location>
</feature>
<feature type="compositionally biased region" description="Low complexity" evidence="9">
    <location>
        <begin position="132"/>
        <end position="150"/>
    </location>
</feature>
<dbReference type="OrthoDB" id="6017at2759"/>
<evidence type="ECO:0000256" key="9">
    <source>
        <dbReference type="SAM" id="MobiDB-lite"/>
    </source>
</evidence>
<feature type="compositionally biased region" description="Low complexity" evidence="9">
    <location>
        <begin position="90"/>
        <end position="101"/>
    </location>
</feature>
<feature type="region of interest" description="Disordered" evidence="9">
    <location>
        <begin position="538"/>
        <end position="637"/>
    </location>
</feature>
<feature type="domain" description="Bromo" evidence="10">
    <location>
        <begin position="690"/>
        <end position="760"/>
    </location>
</feature>
<keyword evidence="3" id="KW-0156">Chromatin regulator</keyword>
<protein>
    <submittedName>
        <fullName evidence="12">Putative global transcription activator SNF2L2</fullName>
    </submittedName>
</protein>
<evidence type="ECO:0000313" key="13">
    <source>
        <dbReference type="Proteomes" id="UP000187429"/>
    </source>
</evidence>
<accession>A0A1R1YFZ5</accession>
<keyword evidence="13" id="KW-1185">Reference proteome</keyword>
<dbReference type="GO" id="GO:0016586">
    <property type="term" value="C:RSC-type complex"/>
    <property type="evidence" value="ECO:0007669"/>
    <property type="project" value="InterPro"/>
</dbReference>
<feature type="region of interest" description="Disordered" evidence="9">
    <location>
        <begin position="90"/>
        <end position="150"/>
    </location>
</feature>
<dbReference type="Gene3D" id="2.30.30.490">
    <property type="match status" value="1"/>
</dbReference>
<sequence>MMSHNTPGSAQTSQDSCAEIPAHLPSNPPEPVIKNIKLKFQNLVINSPSKLDPFTSPKPKDSSKTPRKRSDFSLSNRSSLDCSLPKLKITSSSTSSDLSSALPPPSNTNPHKTKSLKIKISTPLLNSNTTPSIKLKMRTSSSSSSLSSTFSNINSENILSSELNSDIISNSSDFTKSISIPNNEPSNNISLLQPKSPPQHNDFDPNNKQTTPQSSSQNTTSSNSVPSPNSSTAVTSNKLLDFAPNQTSTIPPLNSKLSTDVSDQNLPHQIQNSKNNLTPSTTNLNTYVDNNPVNQYLSNPTISNTHPNSNNDNNSTSPTTHNSNVNISQNQTLPSTINEPRQESPSNINDIVNSQVTISDLFELVYSGDIKSFYQHISNSENLNLDLDAFGPISLNRDRRLAVPAITKKSSSKRSNNKDSQPQNNDDINNNNDISDSSSEQGEGFWTLLHASCYYGRTKMVAILCQSNKVNVEKTDSLHGSTAVGWAAYGGHPNTLSRLIVDGNPNLNVKNNHGQSPIDMVPNPESLKWKSMLDASEESIKKRRKSTKKLLILDPSTPNTTKTSQIKPHADSSVRTTTRTRSTISSTPKTSKPPVEDDGDDDTFSDLSSNLDKNKQPNSPTKKSSKTPAQDLEGNVGPSEKAIALRKMYPSLNWEDLPAEKKNSLLEKCPPEIKAMSELLEAVLFHTDIEGDRLSGVFESLPDFDDYPDYYEVFKDPISLDLVSYRLFNLKYTSFSQFDSDIIRIFHNACYYNVHGSEIYTDSLALLSVYCSARRSIVEKYNIKFDLKIAEQKPLRGRYVPRALEGDLDLAVGDCVLASTVDKKEKLGIILRISVSGPRDRVIILDLMWFLHPSETNLPSFNNSYPHELVLDPTLSIGVQAKSVTKRVVILPIKTYVGFYPSGFDKEDVYLCEYTLIPNSQKAMPLTVWPSPSPLQQPVDHYINFHKYPYPLPIKRVPLDLWDNPRYLPNPPPAPQNINSLQVIQNIQRNNSSMNALRSTPVQYTPPTTFSNPSQPTSSNTPSNNNRPLQRPPFNPSMLNNQQYRPYMNFTSTPRPNQINQNSFTPQSSLQNPSLNFKQQINPTNTPATSQPQITRFDKYNKQNAPSIPQPKFAQDSTAQQTQMNPILMNPNQLTPNNNNPNQMIPNQMNPNQLIPNQMYIRPLGTNNLAAQPYDIRQQPNGNYSNTPTLYKNTPSNLSMNSAVSQTPNPSLQKDNTKEISLAEDINVFKSLGEREFISQFSNPNSGESFSSPLSSISNSGLFCLQISGIYSSQISGIKSVNSEPNLFQHWNSKLLTNYNHSIQVPSHICRILLRPIYPITNDFQKNDSTYESIGTGYITDERITCSLNLNNIEPQFMQELYDPLSVNSDKIAGISVPSNTNTPIKNLDSLGKDCVSTMEKQNLVNSKGNLENVNLFLWRKNLIFDAAILPGLNIIKIEFNPPNLWEPMLCSLQKKITVLPATIDPSNVSGPDSSLHPNPSNDPDTSNSHHRVIINRPIIHTIFITRV</sequence>
<dbReference type="EMBL" id="LSSM01001568">
    <property type="protein sequence ID" value="OMJ25837.1"/>
    <property type="molecule type" value="Genomic_DNA"/>
</dbReference>
<dbReference type="InterPro" id="IPR036770">
    <property type="entry name" value="Ankyrin_rpt-contain_sf"/>
</dbReference>